<reference evidence="16" key="1">
    <citation type="submission" date="2023-07" db="EMBL/GenBank/DDBJ databases">
        <title>Genome content predicts the carbon catabolic preferences of heterotrophic bacteria.</title>
        <authorList>
            <person name="Gralka M."/>
        </authorList>
    </citation>
    <scope>NUCLEOTIDE SEQUENCE</scope>
    <source>
        <strain evidence="16">C2R13</strain>
    </source>
</reference>
<accession>A0AAP4WZ42</accession>
<name>A0AAP4WZ42_9GAMM</name>
<dbReference type="InterPro" id="IPR000014">
    <property type="entry name" value="PAS"/>
</dbReference>
<dbReference type="GO" id="GO:0052131">
    <property type="term" value="P:positive aerotaxis"/>
    <property type="evidence" value="ECO:0007669"/>
    <property type="project" value="UniProtKB-ARBA"/>
</dbReference>
<gene>
    <name evidence="16" type="ORF">Q4535_00480</name>
</gene>
<dbReference type="SUPFAM" id="SSF58104">
    <property type="entry name" value="Methyl-accepting chemotaxis protein (MCP) signaling domain"/>
    <property type="match status" value="1"/>
</dbReference>
<dbReference type="Gene3D" id="1.10.287.950">
    <property type="entry name" value="Methyl-accepting chemotaxis protein"/>
    <property type="match status" value="1"/>
</dbReference>
<keyword evidence="8" id="KW-0472">Membrane</keyword>
<dbReference type="InterPro" id="IPR051310">
    <property type="entry name" value="MCP_chemotaxis"/>
</dbReference>
<dbReference type="GO" id="GO:0004888">
    <property type="term" value="F:transmembrane signaling receptor activity"/>
    <property type="evidence" value="ECO:0007669"/>
    <property type="project" value="InterPro"/>
</dbReference>
<dbReference type="GO" id="GO:0007165">
    <property type="term" value="P:signal transduction"/>
    <property type="evidence" value="ECO:0007669"/>
    <property type="project" value="UniProtKB-KW"/>
</dbReference>
<evidence type="ECO:0000259" key="15">
    <source>
        <dbReference type="PROSITE" id="PS50885"/>
    </source>
</evidence>
<dbReference type="Pfam" id="PF00672">
    <property type="entry name" value="HAMP"/>
    <property type="match status" value="1"/>
</dbReference>
<feature type="domain" description="HAMP" evidence="15">
    <location>
        <begin position="254"/>
        <end position="306"/>
    </location>
</feature>
<dbReference type="PROSITE" id="PS50885">
    <property type="entry name" value="HAMP"/>
    <property type="match status" value="1"/>
</dbReference>
<dbReference type="PROSITE" id="PS50111">
    <property type="entry name" value="CHEMOTAXIS_TRANSDUC_2"/>
    <property type="match status" value="1"/>
</dbReference>
<keyword evidence="9 11" id="KW-0807">Transducer</keyword>
<dbReference type="SMART" id="SM00283">
    <property type="entry name" value="MA"/>
    <property type="match status" value="1"/>
</dbReference>
<comment type="similarity">
    <text evidence="10">Belongs to the methyl-accepting chemotaxis (MCP) protein family.</text>
</comment>
<evidence type="ECO:0000256" key="4">
    <source>
        <dbReference type="ARBA" id="ARBA00022500"/>
    </source>
</evidence>
<evidence type="ECO:0000256" key="7">
    <source>
        <dbReference type="ARBA" id="ARBA00022989"/>
    </source>
</evidence>
<dbReference type="Pfam" id="PF00015">
    <property type="entry name" value="MCPsignal"/>
    <property type="match status" value="1"/>
</dbReference>
<dbReference type="FunFam" id="1.10.287.950:FF:000001">
    <property type="entry name" value="Methyl-accepting chemotaxis sensory transducer"/>
    <property type="match status" value="1"/>
</dbReference>
<dbReference type="PANTHER" id="PTHR43531">
    <property type="entry name" value="PROTEIN ICFG"/>
    <property type="match status" value="1"/>
</dbReference>
<dbReference type="NCBIfam" id="TIGR00229">
    <property type="entry name" value="sensory_box"/>
    <property type="match status" value="1"/>
</dbReference>
<evidence type="ECO:0000256" key="12">
    <source>
        <dbReference type="SAM" id="MobiDB-lite"/>
    </source>
</evidence>
<dbReference type="Pfam" id="PF08447">
    <property type="entry name" value="PAS_3"/>
    <property type="match status" value="1"/>
</dbReference>
<dbReference type="PANTHER" id="PTHR43531:SF14">
    <property type="entry name" value="METHYL-ACCEPTING CHEMOTAXIS PROTEIN I-RELATED"/>
    <property type="match status" value="1"/>
</dbReference>
<evidence type="ECO:0000256" key="11">
    <source>
        <dbReference type="PROSITE-ProRule" id="PRU00284"/>
    </source>
</evidence>
<feature type="domain" description="Methyl-accepting transducer" evidence="13">
    <location>
        <begin position="311"/>
        <end position="540"/>
    </location>
</feature>
<comment type="subcellular location">
    <subcellularLocation>
        <location evidence="1">Cell inner membrane</location>
        <topology evidence="1">Multi-pass membrane protein</topology>
    </subcellularLocation>
</comment>
<dbReference type="RefSeq" id="WP_303592421.1">
    <property type="nucleotide sequence ID" value="NZ_JAUORK010000001.1"/>
</dbReference>
<evidence type="ECO:0000256" key="8">
    <source>
        <dbReference type="ARBA" id="ARBA00023136"/>
    </source>
</evidence>
<evidence type="ECO:0000256" key="1">
    <source>
        <dbReference type="ARBA" id="ARBA00004429"/>
    </source>
</evidence>
<feature type="domain" description="PAS" evidence="14">
    <location>
        <begin position="25"/>
        <end position="76"/>
    </location>
</feature>
<evidence type="ECO:0000313" key="16">
    <source>
        <dbReference type="EMBL" id="MDO6670581.1"/>
    </source>
</evidence>
<dbReference type="CDD" id="cd11386">
    <property type="entry name" value="MCP_signal"/>
    <property type="match status" value="1"/>
</dbReference>
<dbReference type="Gene3D" id="3.30.450.20">
    <property type="entry name" value="PAS domain"/>
    <property type="match status" value="1"/>
</dbReference>
<dbReference type="CDD" id="cd00130">
    <property type="entry name" value="PAS"/>
    <property type="match status" value="1"/>
</dbReference>
<dbReference type="SUPFAM" id="SSF55785">
    <property type="entry name" value="PYP-like sensor domain (PAS domain)"/>
    <property type="match status" value="1"/>
</dbReference>
<evidence type="ECO:0000259" key="14">
    <source>
        <dbReference type="PROSITE" id="PS50112"/>
    </source>
</evidence>
<evidence type="ECO:0000256" key="9">
    <source>
        <dbReference type="ARBA" id="ARBA00023224"/>
    </source>
</evidence>
<evidence type="ECO:0000256" key="3">
    <source>
        <dbReference type="ARBA" id="ARBA00022481"/>
    </source>
</evidence>
<keyword evidence="6" id="KW-0812">Transmembrane</keyword>
<dbReference type="InterPro" id="IPR013655">
    <property type="entry name" value="PAS_fold_3"/>
</dbReference>
<comment type="caution">
    <text evidence="16">The sequence shown here is derived from an EMBL/GenBank/DDBJ whole genome shotgun (WGS) entry which is preliminary data.</text>
</comment>
<sequence>MRNNQPVTAREYPIGEHDYLISRTDLKGRITYANSVFIEVSGFTRDALIGAPHNLVRHPDMPEAAFENLWSTLKQGESWQGLVKNRRENGDYYWVDACVTPLIEQGEVMGFASVRVKASREQIAQAEQVYAGLKQGKRDYRLSKGRIVRAGLIGAFKRLAQLRMAPRIALLAALPLVAGALMGSELLQVLADSQAHARAVLTQLAAELPAAQLASLEQHQQALEASHARLEWGLWAAFAGVGVVSLWLALRTYHSLVRPLRSTLDFARQIAAGNLSQSMTLAGNDEMARLVRALDSMRKSLVGIVSEVNAGINVVRPAAGDMAHGNQEFSVRVEQQAASLEETAASMEQMTGTVRQNADNAIQVSQLADQATRSSNEGGEAMQAVVVRMQGITATSEKMADIIKVIDSIAFQTNLLALNASVEAARAGEHGRGFAVVAGEVRNLASRSAEAAREIKALIDTTQREISDGGDQVEAARGTMEAIVTGISRVNDLIAEISSASREQSGGIEQINTAINEMDQATQQNAQRVMSSAHLAQDLERSVAGLSHAVNVFRFGGEGPEQIPARLPGDASAEQSSSVHAQAATRAQVPGGSQGPRR</sequence>
<dbReference type="EMBL" id="JAUORK010000001">
    <property type="protein sequence ID" value="MDO6670581.1"/>
    <property type="molecule type" value="Genomic_DNA"/>
</dbReference>
<evidence type="ECO:0000259" key="13">
    <source>
        <dbReference type="PROSITE" id="PS50111"/>
    </source>
</evidence>
<keyword evidence="5" id="KW-0997">Cell inner membrane</keyword>
<dbReference type="InterPro" id="IPR004090">
    <property type="entry name" value="Chemotax_Me-accpt_rcpt"/>
</dbReference>
<protein>
    <submittedName>
        <fullName evidence="16">Methyl-accepting chemotaxis protein</fullName>
    </submittedName>
</protein>
<dbReference type="GO" id="GO:0005886">
    <property type="term" value="C:plasma membrane"/>
    <property type="evidence" value="ECO:0007669"/>
    <property type="project" value="UniProtKB-SubCell"/>
</dbReference>
<dbReference type="PRINTS" id="PR00260">
    <property type="entry name" value="CHEMTRNSDUCR"/>
</dbReference>
<dbReference type="SMART" id="SM00304">
    <property type="entry name" value="HAMP"/>
    <property type="match status" value="1"/>
</dbReference>
<organism evidence="16 17">
    <name type="scientific">Cobetia amphilecti</name>
    <dbReference type="NCBI Taxonomy" id="1055104"/>
    <lineage>
        <taxon>Bacteria</taxon>
        <taxon>Pseudomonadati</taxon>
        <taxon>Pseudomonadota</taxon>
        <taxon>Gammaproteobacteria</taxon>
        <taxon>Oceanospirillales</taxon>
        <taxon>Halomonadaceae</taxon>
        <taxon>Cobetia</taxon>
    </lineage>
</organism>
<keyword evidence="7" id="KW-1133">Transmembrane helix</keyword>
<keyword evidence="4" id="KW-0145">Chemotaxis</keyword>
<dbReference type="FunFam" id="3.30.450.20:FF:000046">
    <property type="entry name" value="Aerotaxis sensor receptor"/>
    <property type="match status" value="1"/>
</dbReference>
<dbReference type="InterPro" id="IPR035965">
    <property type="entry name" value="PAS-like_dom_sf"/>
</dbReference>
<evidence type="ECO:0000256" key="2">
    <source>
        <dbReference type="ARBA" id="ARBA00022475"/>
    </source>
</evidence>
<dbReference type="PROSITE" id="PS50112">
    <property type="entry name" value="PAS"/>
    <property type="match status" value="1"/>
</dbReference>
<keyword evidence="3" id="KW-0488">Methylation</keyword>
<dbReference type="Proteomes" id="UP001170481">
    <property type="component" value="Unassembled WGS sequence"/>
</dbReference>
<evidence type="ECO:0000256" key="5">
    <source>
        <dbReference type="ARBA" id="ARBA00022519"/>
    </source>
</evidence>
<evidence type="ECO:0000256" key="10">
    <source>
        <dbReference type="ARBA" id="ARBA00029447"/>
    </source>
</evidence>
<proteinExistence type="inferred from homology"/>
<dbReference type="InterPro" id="IPR004089">
    <property type="entry name" value="MCPsignal_dom"/>
</dbReference>
<dbReference type="InterPro" id="IPR003660">
    <property type="entry name" value="HAMP_dom"/>
</dbReference>
<dbReference type="CDD" id="cd06225">
    <property type="entry name" value="HAMP"/>
    <property type="match status" value="1"/>
</dbReference>
<evidence type="ECO:0000313" key="17">
    <source>
        <dbReference type="Proteomes" id="UP001170481"/>
    </source>
</evidence>
<evidence type="ECO:0000256" key="6">
    <source>
        <dbReference type="ARBA" id="ARBA00022692"/>
    </source>
</evidence>
<dbReference type="AlphaFoldDB" id="A0AAP4WZ42"/>
<feature type="region of interest" description="Disordered" evidence="12">
    <location>
        <begin position="560"/>
        <end position="598"/>
    </location>
</feature>
<keyword evidence="2" id="KW-1003">Cell membrane</keyword>